<evidence type="ECO:0000313" key="4">
    <source>
        <dbReference type="Proteomes" id="UP000576393"/>
    </source>
</evidence>
<name>A0A852ULT9_9ACTN</name>
<evidence type="ECO:0000313" key="3">
    <source>
        <dbReference type="EMBL" id="NYF37872.1"/>
    </source>
</evidence>
<dbReference type="GO" id="GO:0003824">
    <property type="term" value="F:catalytic activity"/>
    <property type="evidence" value="ECO:0007669"/>
    <property type="project" value="InterPro"/>
</dbReference>
<dbReference type="Gene3D" id="2.40.33.20">
    <property type="entry name" value="PK beta-barrel domain-like"/>
    <property type="match status" value="1"/>
</dbReference>
<dbReference type="Pfam" id="PF03473">
    <property type="entry name" value="MOSC"/>
    <property type="match status" value="1"/>
</dbReference>
<dbReference type="GO" id="GO:0030151">
    <property type="term" value="F:molybdenum ion binding"/>
    <property type="evidence" value="ECO:0007669"/>
    <property type="project" value="InterPro"/>
</dbReference>
<dbReference type="PROSITE" id="PS51340">
    <property type="entry name" value="MOSC"/>
    <property type="match status" value="1"/>
</dbReference>
<protein>
    <recommendedName>
        <fullName evidence="2">MOSC domain-containing protein</fullName>
    </recommendedName>
</protein>
<accession>A0A852ULT9</accession>
<evidence type="ECO:0000259" key="2">
    <source>
        <dbReference type="PROSITE" id="PS51340"/>
    </source>
</evidence>
<dbReference type="Proteomes" id="UP000576393">
    <property type="component" value="Unassembled WGS sequence"/>
</dbReference>
<dbReference type="AlphaFoldDB" id="A0A852ULT9"/>
<proteinExistence type="predicted"/>
<evidence type="ECO:0000256" key="1">
    <source>
        <dbReference type="SAM" id="MobiDB-lite"/>
    </source>
</evidence>
<feature type="domain" description="MOSC" evidence="2">
    <location>
        <begin position="110"/>
        <end position="253"/>
    </location>
</feature>
<dbReference type="InterPro" id="IPR005303">
    <property type="entry name" value="MOCOS_middle"/>
</dbReference>
<feature type="compositionally biased region" description="Pro residues" evidence="1">
    <location>
        <begin position="254"/>
        <end position="264"/>
    </location>
</feature>
<dbReference type="GO" id="GO:0030170">
    <property type="term" value="F:pyridoxal phosphate binding"/>
    <property type="evidence" value="ECO:0007669"/>
    <property type="project" value="InterPro"/>
</dbReference>
<sequence length="264" mass="28221">MSVYRGRVQRVLRWPVKSLRGEELEGARLDERGLAGDRAYSLVDGREHHGGKVLTVRQRAEMLHWSSALPAADILPSGTDVPDGTGGTAGGPVLTAPDGTVWHWDDPGLTAALRESLGVPLSLRAADGQQDRGPTVLVTCEASRAALEEELGAPLDVLRFRPNLHLDLDAPAFAEEDWGPGTVITAGETELTVTGPRTGPCIRCAVPSWDPHGLERWPELQKWLIAEHANKFGVIMRVTRPGTVRRGDPATASPAPPEAPAGGS</sequence>
<dbReference type="Pfam" id="PF03476">
    <property type="entry name" value="MOSC_N"/>
    <property type="match status" value="1"/>
</dbReference>
<dbReference type="RefSeq" id="WP_179817721.1">
    <property type="nucleotide sequence ID" value="NZ_JACCCO010000001.1"/>
</dbReference>
<dbReference type="SUPFAM" id="SSF50800">
    <property type="entry name" value="PK beta-barrel domain-like"/>
    <property type="match status" value="1"/>
</dbReference>
<reference evidence="3 4" key="1">
    <citation type="submission" date="2020-07" db="EMBL/GenBank/DDBJ databases">
        <title>Sequencing the genomes of 1000 actinobacteria strains.</title>
        <authorList>
            <person name="Klenk H.-P."/>
        </authorList>
    </citation>
    <scope>NUCLEOTIDE SEQUENCE [LARGE SCALE GENOMIC DNA]</scope>
    <source>
        <strain evidence="3 4">DSM 45763</strain>
    </source>
</reference>
<gene>
    <name evidence="3" type="ORF">HDA43_000031</name>
</gene>
<organism evidence="3 4">
    <name type="scientific">Streptosporangium sandarakinum</name>
    <dbReference type="NCBI Taxonomy" id="1260955"/>
    <lineage>
        <taxon>Bacteria</taxon>
        <taxon>Bacillati</taxon>
        <taxon>Actinomycetota</taxon>
        <taxon>Actinomycetes</taxon>
        <taxon>Streptosporangiales</taxon>
        <taxon>Streptosporangiaceae</taxon>
        <taxon>Streptosporangium</taxon>
    </lineage>
</organism>
<dbReference type="EMBL" id="JACCCO010000001">
    <property type="protein sequence ID" value="NYF37872.1"/>
    <property type="molecule type" value="Genomic_DNA"/>
</dbReference>
<dbReference type="InterPro" id="IPR011037">
    <property type="entry name" value="Pyrv_Knase-like_insert_dom_sf"/>
</dbReference>
<comment type="caution">
    <text evidence="3">The sequence shown here is derived from an EMBL/GenBank/DDBJ whole genome shotgun (WGS) entry which is preliminary data.</text>
</comment>
<feature type="region of interest" description="Disordered" evidence="1">
    <location>
        <begin position="243"/>
        <end position="264"/>
    </location>
</feature>
<dbReference type="InterPro" id="IPR005302">
    <property type="entry name" value="MoCF_Sase_C"/>
</dbReference>
<keyword evidence="4" id="KW-1185">Reference proteome</keyword>